<sequence length="299" mass="32984">MVLNRNVRWIGDAARADAIRPTGASPGRQGIASPVPFSCRDRVPSLVKILAKGCSMTLAAPVSELFADDHTVAVLIDGENIAVSHAEIILKRARQQGALRIRRVYGNAALLSGWDAEPGVDLIHTHCGKNSADMKLAIDAVDLAARGLAQRFVIVSSDGDFTHLARYLRERGYRVTGMGGVQTPESFQRACGWFVPLEKQQDEMEPKPAVIPLPLRQTELSSVLVGLPLHMAVAEILRRERGRSWTEIATLNGMVRRHMDMQITSYPEKTWNGFLTKHGNLFQCDSSGKTKRVRLRQTA</sequence>
<name>A0A1I6ZJS9_9RHOB</name>
<feature type="domain" description="NYN" evidence="1">
    <location>
        <begin position="72"/>
        <end position="197"/>
    </location>
</feature>
<dbReference type="InterPro" id="IPR021139">
    <property type="entry name" value="NYN"/>
</dbReference>
<organism evidence="2 3">
    <name type="scientific">Sedimentitalea nanhaiensis</name>
    <dbReference type="NCBI Taxonomy" id="999627"/>
    <lineage>
        <taxon>Bacteria</taxon>
        <taxon>Pseudomonadati</taxon>
        <taxon>Pseudomonadota</taxon>
        <taxon>Alphaproteobacteria</taxon>
        <taxon>Rhodobacterales</taxon>
        <taxon>Paracoccaceae</taxon>
        <taxon>Sedimentitalea</taxon>
    </lineage>
</organism>
<accession>A0A1I6ZJS9</accession>
<dbReference type="Proteomes" id="UP000182466">
    <property type="component" value="Unassembled WGS sequence"/>
</dbReference>
<evidence type="ECO:0000313" key="2">
    <source>
        <dbReference type="EMBL" id="SFT62881.1"/>
    </source>
</evidence>
<dbReference type="STRING" id="999627.SAMN05216236_104153"/>
<keyword evidence="3" id="KW-1185">Reference proteome</keyword>
<reference evidence="2 3" key="1">
    <citation type="submission" date="2016-10" db="EMBL/GenBank/DDBJ databases">
        <authorList>
            <person name="de Groot N.N."/>
        </authorList>
    </citation>
    <scope>NUCLEOTIDE SEQUENCE [LARGE SCALE GENOMIC DNA]</scope>
    <source>
        <strain evidence="2 3">CGMCC 1.10959</strain>
    </source>
</reference>
<dbReference type="EMBL" id="FPAW01000004">
    <property type="protein sequence ID" value="SFT62881.1"/>
    <property type="molecule type" value="Genomic_DNA"/>
</dbReference>
<evidence type="ECO:0000259" key="1">
    <source>
        <dbReference type="Pfam" id="PF01936"/>
    </source>
</evidence>
<gene>
    <name evidence="2" type="ORF">SAMN05216236_104153</name>
</gene>
<dbReference type="eggNOG" id="COG1432">
    <property type="taxonomic scope" value="Bacteria"/>
</dbReference>
<dbReference type="PANTHER" id="PTHR35811:SF1">
    <property type="entry name" value="HTH OST-TYPE DOMAIN-CONTAINING PROTEIN"/>
    <property type="match status" value="1"/>
</dbReference>
<dbReference type="CDD" id="cd11297">
    <property type="entry name" value="PIN_LabA-like_N_1"/>
    <property type="match status" value="1"/>
</dbReference>
<dbReference type="AlphaFoldDB" id="A0A1I6ZJS9"/>
<dbReference type="Pfam" id="PF01936">
    <property type="entry name" value="NYN"/>
    <property type="match status" value="1"/>
</dbReference>
<proteinExistence type="predicted"/>
<dbReference type="GO" id="GO:0004540">
    <property type="term" value="F:RNA nuclease activity"/>
    <property type="evidence" value="ECO:0007669"/>
    <property type="project" value="InterPro"/>
</dbReference>
<protein>
    <submittedName>
        <fullName evidence="2">Uncharacterized conserved protein, LabA/DUF88 family</fullName>
    </submittedName>
</protein>
<dbReference type="PANTHER" id="PTHR35811">
    <property type="entry name" value="SLR1870 PROTEIN"/>
    <property type="match status" value="1"/>
</dbReference>
<dbReference type="Gene3D" id="3.40.50.1010">
    <property type="entry name" value="5'-nuclease"/>
    <property type="match status" value="1"/>
</dbReference>
<evidence type="ECO:0000313" key="3">
    <source>
        <dbReference type="Proteomes" id="UP000182466"/>
    </source>
</evidence>